<dbReference type="Proteomes" id="UP000031327">
    <property type="component" value="Unassembled WGS sequence"/>
</dbReference>
<feature type="domain" description="ABC transmembrane type-1" evidence="11">
    <location>
        <begin position="47"/>
        <end position="313"/>
    </location>
</feature>
<keyword evidence="7 9" id="KW-1133">Transmembrane helix</keyword>
<dbReference type="AlphaFoldDB" id="A0A0C1Q996"/>
<proteinExistence type="predicted"/>
<dbReference type="Gene3D" id="3.40.50.300">
    <property type="entry name" value="P-loop containing nucleotide triphosphate hydrolases"/>
    <property type="match status" value="1"/>
</dbReference>
<evidence type="ECO:0000256" key="9">
    <source>
        <dbReference type="SAM" id="Phobius"/>
    </source>
</evidence>
<evidence type="ECO:0000256" key="4">
    <source>
        <dbReference type="ARBA" id="ARBA00022692"/>
    </source>
</evidence>
<dbReference type="GO" id="GO:0140359">
    <property type="term" value="F:ABC-type transporter activity"/>
    <property type="evidence" value="ECO:0007669"/>
    <property type="project" value="InterPro"/>
</dbReference>
<evidence type="ECO:0000313" key="12">
    <source>
        <dbReference type="EMBL" id="KID56000.1"/>
    </source>
</evidence>
<evidence type="ECO:0000259" key="10">
    <source>
        <dbReference type="PROSITE" id="PS50893"/>
    </source>
</evidence>
<evidence type="ECO:0000256" key="7">
    <source>
        <dbReference type="ARBA" id="ARBA00022989"/>
    </source>
</evidence>
<evidence type="ECO:0000256" key="1">
    <source>
        <dbReference type="ARBA" id="ARBA00004651"/>
    </source>
</evidence>
<accession>A0A0C1Q996</accession>
<dbReference type="InterPro" id="IPR027417">
    <property type="entry name" value="P-loop_NTPase"/>
</dbReference>
<dbReference type="FunFam" id="3.40.50.300:FF:000221">
    <property type="entry name" value="Multidrug ABC transporter ATP-binding protein"/>
    <property type="match status" value="1"/>
</dbReference>
<feature type="transmembrane region" description="Helical" evidence="9">
    <location>
        <begin position="21"/>
        <end position="49"/>
    </location>
</feature>
<dbReference type="GO" id="GO:0005886">
    <property type="term" value="C:plasma membrane"/>
    <property type="evidence" value="ECO:0007669"/>
    <property type="project" value="UniProtKB-SubCell"/>
</dbReference>
<dbReference type="OrthoDB" id="9806127at2"/>
<dbReference type="PANTHER" id="PTHR24221:SF654">
    <property type="entry name" value="ATP-BINDING CASSETTE SUB-FAMILY B MEMBER 6"/>
    <property type="match status" value="1"/>
</dbReference>
<dbReference type="SMART" id="SM00382">
    <property type="entry name" value="AAA"/>
    <property type="match status" value="1"/>
</dbReference>
<dbReference type="Pfam" id="PF00664">
    <property type="entry name" value="ABC_membrane"/>
    <property type="match status" value="1"/>
</dbReference>
<dbReference type="InterPro" id="IPR003439">
    <property type="entry name" value="ABC_transporter-like_ATP-bd"/>
</dbReference>
<protein>
    <recommendedName>
        <fullName evidence="14">ABC transporter ATP-binding protein</fullName>
    </recommendedName>
</protein>
<keyword evidence="8 9" id="KW-0472">Membrane</keyword>
<keyword evidence="6" id="KW-0067">ATP-binding</keyword>
<comment type="caution">
    <text evidence="12">The sequence shown here is derived from an EMBL/GenBank/DDBJ whole genome shotgun (WGS) entry which is preliminary data.</text>
</comment>
<comment type="subcellular location">
    <subcellularLocation>
        <location evidence="1">Cell membrane</location>
        <topology evidence="1">Multi-pass membrane protein</topology>
    </subcellularLocation>
</comment>
<evidence type="ECO:0000256" key="5">
    <source>
        <dbReference type="ARBA" id="ARBA00022741"/>
    </source>
</evidence>
<organism evidence="12 13">
    <name type="scientific">Pseudoalteromonas luteoviolacea</name>
    <dbReference type="NCBI Taxonomy" id="43657"/>
    <lineage>
        <taxon>Bacteria</taxon>
        <taxon>Pseudomonadati</taxon>
        <taxon>Pseudomonadota</taxon>
        <taxon>Gammaproteobacteria</taxon>
        <taxon>Alteromonadales</taxon>
        <taxon>Pseudoalteromonadaceae</taxon>
        <taxon>Pseudoalteromonas</taxon>
    </lineage>
</organism>
<dbReference type="SUPFAM" id="SSF90123">
    <property type="entry name" value="ABC transporter transmembrane region"/>
    <property type="match status" value="1"/>
</dbReference>
<evidence type="ECO:0000313" key="13">
    <source>
        <dbReference type="Proteomes" id="UP000031327"/>
    </source>
</evidence>
<dbReference type="GO" id="GO:0005524">
    <property type="term" value="F:ATP binding"/>
    <property type="evidence" value="ECO:0007669"/>
    <property type="project" value="UniProtKB-KW"/>
</dbReference>
<evidence type="ECO:0000256" key="2">
    <source>
        <dbReference type="ARBA" id="ARBA00022448"/>
    </source>
</evidence>
<feature type="transmembrane region" description="Helical" evidence="9">
    <location>
        <begin position="287"/>
        <end position="305"/>
    </location>
</feature>
<feature type="transmembrane region" description="Helical" evidence="9">
    <location>
        <begin position="69"/>
        <end position="86"/>
    </location>
</feature>
<dbReference type="SUPFAM" id="SSF52540">
    <property type="entry name" value="P-loop containing nucleoside triphosphate hydrolases"/>
    <property type="match status" value="1"/>
</dbReference>
<dbReference type="InterPro" id="IPR011527">
    <property type="entry name" value="ABC1_TM_dom"/>
</dbReference>
<reference evidence="12 13" key="1">
    <citation type="submission" date="2014-12" db="EMBL/GenBank/DDBJ databases">
        <title>Draft Genome Sequence of Pseudoalteromonas luteoviolacea HI1.</title>
        <authorList>
            <person name="Asahina A.Y."/>
            <person name="Hadfield M.G."/>
        </authorList>
    </citation>
    <scope>NUCLEOTIDE SEQUENCE [LARGE SCALE GENOMIC DNA]</scope>
    <source>
        <strain evidence="12 13">HI1</strain>
    </source>
</reference>
<keyword evidence="4 9" id="KW-0812">Transmembrane</keyword>
<dbReference type="InterPro" id="IPR003593">
    <property type="entry name" value="AAA+_ATPase"/>
</dbReference>
<sequence>MDRQVINSIRRVLGHVKSGKQSFIIGIIFKILERCFSILPCVLCCYWLYAELSKVTIATMLLSTPSDYFMALSGVFLLQLICAYVGQQQSLIGGYQIAQDYRSKAITHYRHLPLGVMHQIHSSAFFELLRDDIKKVERIFSHVLPDLLSALMAALFGLVILLCIAPLYALSMCLILPCAFGAMHVLKQRFIHVSKAKAHADKYTRSTLIDYIEALKTLRLFDQTHHWLARVQKQLDGAKQHVLQAEMWGAGPLLGYRAVLNMALVLFVVILALSLPEADTSAMNFDAIVFGVLIIPLLMMLNEVAEHCSTLRMVIQSECTVEAFLNKPSLSEPCVPITPQNHSIEFERVSFGYDDIDTINNMSFYAPEGAITAVVGETGSGKSTLLNLCARFFEPSSGCVKVGGVGLQEIGSQNLHNLISMIFEDVQLIDSSILENIRIGKADATDEEVYQACVDAHCFEFINKLPDGINTQVGESGILLSGGQRQCIAIARALLKDTPIVLLDDITASLDPITQADVVSAIQHLLQNRTVITVSHRLSSIVQADNILVIEQGKVVESGSHRCLLSIGGYYTRLWRAESHVA</sequence>
<dbReference type="InterPro" id="IPR036640">
    <property type="entry name" value="ABC1_TM_sf"/>
</dbReference>
<dbReference type="EMBL" id="JWIC01000007">
    <property type="protein sequence ID" value="KID56000.1"/>
    <property type="molecule type" value="Genomic_DNA"/>
</dbReference>
<dbReference type="PROSITE" id="PS50929">
    <property type="entry name" value="ABC_TM1F"/>
    <property type="match status" value="1"/>
</dbReference>
<dbReference type="Gene3D" id="1.20.1560.10">
    <property type="entry name" value="ABC transporter type 1, transmembrane domain"/>
    <property type="match status" value="1"/>
</dbReference>
<dbReference type="RefSeq" id="WP_039610572.1">
    <property type="nucleotide sequence ID" value="NZ_JWIC01000007.1"/>
</dbReference>
<dbReference type="Pfam" id="PF00005">
    <property type="entry name" value="ABC_tran"/>
    <property type="match status" value="1"/>
</dbReference>
<name>A0A0C1Q996_9GAMM</name>
<dbReference type="GO" id="GO:0016887">
    <property type="term" value="F:ATP hydrolysis activity"/>
    <property type="evidence" value="ECO:0007669"/>
    <property type="project" value="InterPro"/>
</dbReference>
<feature type="transmembrane region" description="Helical" evidence="9">
    <location>
        <begin position="254"/>
        <end position="275"/>
    </location>
</feature>
<dbReference type="PANTHER" id="PTHR24221">
    <property type="entry name" value="ATP-BINDING CASSETTE SUB-FAMILY B"/>
    <property type="match status" value="1"/>
</dbReference>
<dbReference type="PROSITE" id="PS50893">
    <property type="entry name" value="ABC_TRANSPORTER_2"/>
    <property type="match status" value="1"/>
</dbReference>
<dbReference type="PROSITE" id="PS00211">
    <property type="entry name" value="ABC_TRANSPORTER_1"/>
    <property type="match status" value="1"/>
</dbReference>
<evidence type="ECO:0000259" key="11">
    <source>
        <dbReference type="PROSITE" id="PS50929"/>
    </source>
</evidence>
<keyword evidence="2" id="KW-0813">Transport</keyword>
<keyword evidence="3" id="KW-1003">Cell membrane</keyword>
<dbReference type="InterPro" id="IPR039421">
    <property type="entry name" value="Type_1_exporter"/>
</dbReference>
<evidence type="ECO:0000256" key="6">
    <source>
        <dbReference type="ARBA" id="ARBA00022840"/>
    </source>
</evidence>
<evidence type="ECO:0000256" key="3">
    <source>
        <dbReference type="ARBA" id="ARBA00022475"/>
    </source>
</evidence>
<evidence type="ECO:0008006" key="14">
    <source>
        <dbReference type="Google" id="ProtNLM"/>
    </source>
</evidence>
<evidence type="ECO:0000256" key="8">
    <source>
        <dbReference type="ARBA" id="ARBA00023136"/>
    </source>
</evidence>
<feature type="domain" description="ABC transporter" evidence="10">
    <location>
        <begin position="344"/>
        <end position="577"/>
    </location>
</feature>
<dbReference type="InterPro" id="IPR017871">
    <property type="entry name" value="ABC_transporter-like_CS"/>
</dbReference>
<gene>
    <name evidence="12" type="ORF">JF50_16925</name>
</gene>
<dbReference type="GO" id="GO:0034040">
    <property type="term" value="F:ATPase-coupled lipid transmembrane transporter activity"/>
    <property type="evidence" value="ECO:0007669"/>
    <property type="project" value="TreeGrafter"/>
</dbReference>
<feature type="transmembrane region" description="Helical" evidence="9">
    <location>
        <begin position="139"/>
        <end position="161"/>
    </location>
</feature>
<keyword evidence="5" id="KW-0547">Nucleotide-binding</keyword>